<keyword evidence="4" id="KW-0762">Sugar transport</keyword>
<name>A0ABN9YQS1_9LACO</name>
<reference evidence="10 11" key="1">
    <citation type="submission" date="2023-10" db="EMBL/GenBank/DDBJ databases">
        <authorList>
            <person name="Botero Cardona J."/>
        </authorList>
    </citation>
    <scope>NUCLEOTIDE SEQUENCE [LARGE SCALE GENOMIC DNA]</scope>
    <source>
        <strain evidence="10 11">R-54839</strain>
    </source>
</reference>
<comment type="caution">
    <text evidence="10">The sequence shown here is derived from an EMBL/GenBank/DDBJ whole genome shotgun (WGS) entry which is preliminary data.</text>
</comment>
<dbReference type="Pfam" id="PF13303">
    <property type="entry name" value="PTS_EIIC_2"/>
    <property type="match status" value="1"/>
</dbReference>
<dbReference type="GeneID" id="89537609"/>
<evidence type="ECO:0000256" key="6">
    <source>
        <dbReference type="ARBA" id="ARBA00022989"/>
    </source>
</evidence>
<dbReference type="Proteomes" id="UP001314261">
    <property type="component" value="Unassembled WGS sequence"/>
</dbReference>
<feature type="domain" description="Phosphotransferase system EIIC" evidence="9">
    <location>
        <begin position="28"/>
        <end position="367"/>
    </location>
</feature>
<proteinExistence type="predicted"/>
<feature type="transmembrane region" description="Helical" evidence="8">
    <location>
        <begin position="160"/>
        <end position="182"/>
    </location>
</feature>
<evidence type="ECO:0000256" key="8">
    <source>
        <dbReference type="SAM" id="Phobius"/>
    </source>
</evidence>
<keyword evidence="7 8" id="KW-0472">Membrane</keyword>
<keyword evidence="11" id="KW-1185">Reference proteome</keyword>
<dbReference type="RefSeq" id="WP_187753746.1">
    <property type="nucleotide sequence ID" value="NZ_CAUZLL010000003.1"/>
</dbReference>
<evidence type="ECO:0000256" key="3">
    <source>
        <dbReference type="ARBA" id="ARBA00022475"/>
    </source>
</evidence>
<sequence>MTNENVTQEAVAEPNALPEKKKNSVVYEVSQGVSYVILSVLGMGFLLSSLGNIFHLPVLVQAGLMGQKMLAPALGVGVAMAMRSNILTTGAALISATVGSNAVYFATTAVPHAQTATHWVASQPVGSLVMTSGQPVSAVFAAVFAAMVGNYLSGKTPLDMMLVPFAAVVAGTVTGLFAATYTTPFLNWISESLAKTMEVNPFLGAFVVAFFWFLFLMTPASSAALAIAVMLDPLSSGAAMIGTTAGFVMYPVMSWKQNNLGAFVAQSIVTPKVQFANLLKSPLLFFGPALMAAVSAMVAVGVFSFKVPYALAGMGLNSLVAPLALAGTNLHTFGLYVLFGVLLPAVAAVVFYYLMTKMGLTKKNDLHLDLV</sequence>
<protein>
    <submittedName>
        <fullName evidence="10">PTS_EIIC_2 domain (Does not regulate perfringolysin expression) (PfoR)</fullName>
    </submittedName>
</protein>
<evidence type="ECO:0000256" key="1">
    <source>
        <dbReference type="ARBA" id="ARBA00004651"/>
    </source>
</evidence>
<keyword evidence="2" id="KW-0813">Transport</keyword>
<comment type="subcellular location">
    <subcellularLocation>
        <location evidence="1">Cell membrane</location>
        <topology evidence="1">Multi-pass membrane protein</topology>
    </subcellularLocation>
</comment>
<feature type="transmembrane region" description="Helical" evidence="8">
    <location>
        <begin position="202"/>
        <end position="227"/>
    </location>
</feature>
<feature type="transmembrane region" description="Helical" evidence="8">
    <location>
        <begin position="234"/>
        <end position="253"/>
    </location>
</feature>
<keyword evidence="6 8" id="KW-1133">Transmembrane helix</keyword>
<dbReference type="EMBL" id="CAUZLR010000004">
    <property type="protein sequence ID" value="CAK1239102.1"/>
    <property type="molecule type" value="Genomic_DNA"/>
</dbReference>
<feature type="transmembrane region" description="Helical" evidence="8">
    <location>
        <begin position="136"/>
        <end position="153"/>
    </location>
</feature>
<feature type="transmembrane region" description="Helical" evidence="8">
    <location>
        <begin position="333"/>
        <end position="354"/>
    </location>
</feature>
<feature type="transmembrane region" description="Helical" evidence="8">
    <location>
        <begin position="33"/>
        <end position="58"/>
    </location>
</feature>
<evidence type="ECO:0000313" key="10">
    <source>
        <dbReference type="EMBL" id="CAK1239102.1"/>
    </source>
</evidence>
<dbReference type="InterPro" id="IPR003352">
    <property type="entry name" value="PTS_EIIC"/>
</dbReference>
<feature type="transmembrane region" description="Helical" evidence="8">
    <location>
        <begin position="283"/>
        <end position="302"/>
    </location>
</feature>
<organism evidence="10 11">
    <name type="scientific">Fructobacillus fructosus</name>
    <dbReference type="NCBI Taxonomy" id="1631"/>
    <lineage>
        <taxon>Bacteria</taxon>
        <taxon>Bacillati</taxon>
        <taxon>Bacillota</taxon>
        <taxon>Bacilli</taxon>
        <taxon>Lactobacillales</taxon>
        <taxon>Lactobacillaceae</taxon>
        <taxon>Fructobacillus</taxon>
    </lineage>
</organism>
<accession>A0ABN9YQS1</accession>
<evidence type="ECO:0000313" key="11">
    <source>
        <dbReference type="Proteomes" id="UP001314261"/>
    </source>
</evidence>
<gene>
    <name evidence="10" type="ORF">R54839_PPFHFPJH_00809</name>
</gene>
<keyword evidence="5 8" id="KW-0812">Transmembrane</keyword>
<evidence type="ECO:0000259" key="9">
    <source>
        <dbReference type="Pfam" id="PF13303"/>
    </source>
</evidence>
<evidence type="ECO:0000256" key="5">
    <source>
        <dbReference type="ARBA" id="ARBA00022692"/>
    </source>
</evidence>
<keyword evidence="3" id="KW-1003">Cell membrane</keyword>
<evidence type="ECO:0000256" key="2">
    <source>
        <dbReference type="ARBA" id="ARBA00022448"/>
    </source>
</evidence>
<evidence type="ECO:0000256" key="4">
    <source>
        <dbReference type="ARBA" id="ARBA00022597"/>
    </source>
</evidence>
<evidence type="ECO:0000256" key="7">
    <source>
        <dbReference type="ARBA" id="ARBA00023136"/>
    </source>
</evidence>